<name>A0A150P0E6_SORCE</name>
<evidence type="ECO:0000313" key="2">
    <source>
        <dbReference type="EMBL" id="KYF48267.1"/>
    </source>
</evidence>
<organism evidence="2 3">
    <name type="scientific">Sorangium cellulosum</name>
    <name type="common">Polyangium cellulosum</name>
    <dbReference type="NCBI Taxonomy" id="56"/>
    <lineage>
        <taxon>Bacteria</taxon>
        <taxon>Pseudomonadati</taxon>
        <taxon>Myxococcota</taxon>
        <taxon>Polyangia</taxon>
        <taxon>Polyangiales</taxon>
        <taxon>Polyangiaceae</taxon>
        <taxon>Sorangium</taxon>
    </lineage>
</organism>
<comment type="caution">
    <text evidence="2">The sequence shown here is derived from an EMBL/GenBank/DDBJ whole genome shotgun (WGS) entry which is preliminary data.</text>
</comment>
<reference evidence="2 3" key="1">
    <citation type="submission" date="2014-02" db="EMBL/GenBank/DDBJ databases">
        <title>The small core and large imbalanced accessory genome model reveals a collaborative survival strategy of Sorangium cellulosum strains in nature.</title>
        <authorList>
            <person name="Han K."/>
            <person name="Peng R."/>
            <person name="Blom J."/>
            <person name="Li Y.-Z."/>
        </authorList>
    </citation>
    <scope>NUCLEOTIDE SEQUENCE [LARGE SCALE GENOMIC DNA]</scope>
    <source>
        <strain evidence="2 3">So0157-18</strain>
    </source>
</reference>
<sequence length="127" mass="13493">MELGHALADGREVGASDLVAAALDIVGRRGHPRDACGELGRGLLEPVEAQIEDAELTHGHRRGLEHVDPRPELAGASEVEPLGGLLRLLDELLDLAGPGRRGRSRGLHGERGGEDEGQGRRLPSRDP</sequence>
<proteinExistence type="predicted"/>
<evidence type="ECO:0000256" key="1">
    <source>
        <dbReference type="SAM" id="MobiDB-lite"/>
    </source>
</evidence>
<feature type="region of interest" description="Disordered" evidence="1">
    <location>
        <begin position="96"/>
        <end position="127"/>
    </location>
</feature>
<dbReference type="AlphaFoldDB" id="A0A150P0E6"/>
<protein>
    <submittedName>
        <fullName evidence="2">Uncharacterized protein</fullName>
    </submittedName>
</protein>
<gene>
    <name evidence="2" type="ORF">BE04_48975</name>
</gene>
<dbReference type="Proteomes" id="UP000075604">
    <property type="component" value="Unassembled WGS sequence"/>
</dbReference>
<dbReference type="EMBL" id="JELX01004410">
    <property type="protein sequence ID" value="KYF48267.1"/>
    <property type="molecule type" value="Genomic_DNA"/>
</dbReference>
<evidence type="ECO:0000313" key="3">
    <source>
        <dbReference type="Proteomes" id="UP000075604"/>
    </source>
</evidence>
<feature type="compositionally biased region" description="Basic and acidic residues" evidence="1">
    <location>
        <begin position="107"/>
        <end position="127"/>
    </location>
</feature>
<accession>A0A150P0E6</accession>